<accession>A0A3N2BAH8</accession>
<dbReference type="GO" id="GO:0008168">
    <property type="term" value="F:methyltransferase activity"/>
    <property type="evidence" value="ECO:0007669"/>
    <property type="project" value="UniProtKB-KW"/>
</dbReference>
<dbReference type="OrthoDB" id="9800454at2"/>
<dbReference type="Proteomes" id="UP000280668">
    <property type="component" value="Unassembled WGS sequence"/>
</dbReference>
<dbReference type="Pfam" id="PF13649">
    <property type="entry name" value="Methyltransf_25"/>
    <property type="match status" value="1"/>
</dbReference>
<dbReference type="SUPFAM" id="SSF53335">
    <property type="entry name" value="S-adenosyl-L-methionine-dependent methyltransferases"/>
    <property type="match status" value="1"/>
</dbReference>
<sequence>MKRRVVCDVSGAVCDGWRQPAQNSDALGRRNTLTVCLAVETVHGMGIQLAPPHEDLTFMAPLSERRADVLSAFLASGDHLSAADERSYSVVDAGCGWGELLLRTLEADPAARGLGLDLDEGAIAHGRTLARARGLHDRVDLRVADVRTELPAEAAHAICVGASHIWSQTSSSPQPLDYRSALRALRQVLPPGGRLVYGEAIWSAPPTEAAMAALSGIAEEFQTLAAVLEVAAEEGFSPVHVFEATLGEWDEFESGFAACYARWLSDHPATHPDSPEVREMAARQRRAYFEGYRGVMGMGYFGLIAV</sequence>
<feature type="domain" description="Methyltransferase" evidence="1">
    <location>
        <begin position="90"/>
        <end position="193"/>
    </location>
</feature>
<keyword evidence="2" id="KW-0489">Methyltransferase</keyword>
<reference evidence="2 3" key="1">
    <citation type="submission" date="2018-11" db="EMBL/GenBank/DDBJ databases">
        <title>Sequencing the genomes of 1000 actinobacteria strains.</title>
        <authorList>
            <person name="Klenk H.-P."/>
        </authorList>
    </citation>
    <scope>NUCLEOTIDE SEQUENCE [LARGE SCALE GENOMIC DNA]</scope>
    <source>
        <strain evidence="2 3">DSM 11294</strain>
    </source>
</reference>
<dbReference type="InterPro" id="IPR041698">
    <property type="entry name" value="Methyltransf_25"/>
</dbReference>
<name>A0A3N2BAH8_9MICO</name>
<keyword evidence="3" id="KW-1185">Reference proteome</keyword>
<gene>
    <name evidence="2" type="ORF">EDD31_0546</name>
</gene>
<dbReference type="GO" id="GO:0032259">
    <property type="term" value="P:methylation"/>
    <property type="evidence" value="ECO:0007669"/>
    <property type="project" value="UniProtKB-KW"/>
</dbReference>
<comment type="caution">
    <text evidence="2">The sequence shown here is derived from an EMBL/GenBank/DDBJ whole genome shotgun (WGS) entry which is preliminary data.</text>
</comment>
<proteinExistence type="predicted"/>
<dbReference type="CDD" id="cd02440">
    <property type="entry name" value="AdoMet_MTases"/>
    <property type="match status" value="1"/>
</dbReference>
<protein>
    <submittedName>
        <fullName evidence="2">Methyltransferase family protein</fullName>
    </submittedName>
</protein>
<organism evidence="2 3">
    <name type="scientific">Bogoriella caseilytica</name>
    <dbReference type="NCBI Taxonomy" id="56055"/>
    <lineage>
        <taxon>Bacteria</taxon>
        <taxon>Bacillati</taxon>
        <taxon>Actinomycetota</taxon>
        <taxon>Actinomycetes</taxon>
        <taxon>Micrococcales</taxon>
        <taxon>Bogoriellaceae</taxon>
        <taxon>Bogoriella</taxon>
    </lineage>
</organism>
<dbReference type="EMBL" id="RKHK01000001">
    <property type="protein sequence ID" value="ROR72198.1"/>
    <property type="molecule type" value="Genomic_DNA"/>
</dbReference>
<dbReference type="InterPro" id="IPR029063">
    <property type="entry name" value="SAM-dependent_MTases_sf"/>
</dbReference>
<evidence type="ECO:0000313" key="2">
    <source>
        <dbReference type="EMBL" id="ROR72198.1"/>
    </source>
</evidence>
<keyword evidence="2" id="KW-0808">Transferase</keyword>
<evidence type="ECO:0000259" key="1">
    <source>
        <dbReference type="Pfam" id="PF13649"/>
    </source>
</evidence>
<dbReference type="AlphaFoldDB" id="A0A3N2BAH8"/>
<evidence type="ECO:0000313" key="3">
    <source>
        <dbReference type="Proteomes" id="UP000280668"/>
    </source>
</evidence>
<dbReference type="Gene3D" id="3.40.50.150">
    <property type="entry name" value="Vaccinia Virus protein VP39"/>
    <property type="match status" value="1"/>
</dbReference>